<proteinExistence type="inferred from homology"/>
<dbReference type="GO" id="GO:0016491">
    <property type="term" value="F:oxidoreductase activity"/>
    <property type="evidence" value="ECO:0007669"/>
    <property type="project" value="UniProtKB-KW"/>
</dbReference>
<dbReference type="Proteomes" id="UP000238823">
    <property type="component" value="Unassembled WGS sequence"/>
</dbReference>
<dbReference type="AlphaFoldDB" id="A0A2S9YQK7"/>
<dbReference type="GO" id="GO:0016020">
    <property type="term" value="C:membrane"/>
    <property type="evidence" value="ECO:0007669"/>
    <property type="project" value="TreeGrafter"/>
</dbReference>
<dbReference type="PRINTS" id="PR00081">
    <property type="entry name" value="GDHRDH"/>
</dbReference>
<comment type="caution">
    <text evidence="3">The sequence shown here is derived from an EMBL/GenBank/DDBJ whole genome shotgun (WGS) entry which is preliminary data.</text>
</comment>
<accession>A0A2S9YQK7</accession>
<dbReference type="PANTHER" id="PTHR44196">
    <property type="entry name" value="DEHYDROGENASE/REDUCTASE SDR FAMILY MEMBER 7B"/>
    <property type="match status" value="1"/>
</dbReference>
<evidence type="ECO:0000256" key="1">
    <source>
        <dbReference type="ARBA" id="ARBA00006484"/>
    </source>
</evidence>
<dbReference type="Pfam" id="PF00106">
    <property type="entry name" value="adh_short"/>
    <property type="match status" value="1"/>
</dbReference>
<organism evidence="3 4">
    <name type="scientific">Enhygromyxa salina</name>
    <dbReference type="NCBI Taxonomy" id="215803"/>
    <lineage>
        <taxon>Bacteria</taxon>
        <taxon>Pseudomonadati</taxon>
        <taxon>Myxococcota</taxon>
        <taxon>Polyangia</taxon>
        <taxon>Nannocystales</taxon>
        <taxon>Nannocystaceae</taxon>
        <taxon>Enhygromyxa</taxon>
    </lineage>
</organism>
<dbReference type="InterPro" id="IPR002347">
    <property type="entry name" value="SDR_fam"/>
</dbReference>
<comment type="similarity">
    <text evidence="1">Belongs to the short-chain dehydrogenases/reductases (SDR) family.</text>
</comment>
<sequence length="235" mass="25002">MGRSLARLMAARGDRLVLLGRDAEQLERSAADLQARSGTDAPVLTAICDLADPSSFAPALSAATEGFGKLDCVVVTAGLFATQDQLEADPELALRLATIDFANTVGFCERARAVLLGGGGGKLCVFSSVAGDRGRKPVVIYGAAKAGLSAYLEGLDHKFRAQGLQTICVKPGFVKTGMTANLQPPPFAGEPDAVAARVLRAIDRGSPVVYAPWIWRWIMLVIRCLPRFVMRRIGF</sequence>
<keyword evidence="2 3" id="KW-0560">Oxidoreductase</keyword>
<protein>
    <submittedName>
        <fullName evidence="3">Putative oxidoreductase</fullName>
        <ecNumber evidence="3">1.-.-.-</ecNumber>
    </submittedName>
</protein>
<dbReference type="PANTHER" id="PTHR44196:SF1">
    <property type="entry name" value="DEHYDROGENASE_REDUCTASE SDR FAMILY MEMBER 7B"/>
    <property type="match status" value="1"/>
</dbReference>
<evidence type="ECO:0000313" key="3">
    <source>
        <dbReference type="EMBL" id="PRQ07385.1"/>
    </source>
</evidence>
<dbReference type="InterPro" id="IPR036291">
    <property type="entry name" value="NAD(P)-bd_dom_sf"/>
</dbReference>
<dbReference type="SUPFAM" id="SSF51735">
    <property type="entry name" value="NAD(P)-binding Rossmann-fold domains"/>
    <property type="match status" value="1"/>
</dbReference>
<dbReference type="Gene3D" id="3.40.50.720">
    <property type="entry name" value="NAD(P)-binding Rossmann-like Domain"/>
    <property type="match status" value="1"/>
</dbReference>
<dbReference type="EC" id="1.-.-.-" evidence="3"/>
<name>A0A2S9YQK7_9BACT</name>
<evidence type="ECO:0000313" key="4">
    <source>
        <dbReference type="Proteomes" id="UP000238823"/>
    </source>
</evidence>
<reference evidence="3 4" key="1">
    <citation type="submission" date="2018-03" db="EMBL/GenBank/DDBJ databases">
        <title>Draft Genome Sequences of the Obligatory Marine Myxobacteria Enhygromyxa salina SWB007.</title>
        <authorList>
            <person name="Poehlein A."/>
            <person name="Moghaddam J.A."/>
            <person name="Harms H."/>
            <person name="Alanjari M."/>
            <person name="Koenig G.M."/>
            <person name="Daniel R."/>
            <person name="Schaeberle T.F."/>
        </authorList>
    </citation>
    <scope>NUCLEOTIDE SEQUENCE [LARGE SCALE GENOMIC DNA]</scope>
    <source>
        <strain evidence="3 4">SWB007</strain>
    </source>
</reference>
<gene>
    <name evidence="3" type="ORF">ENSA7_30980</name>
</gene>
<evidence type="ECO:0000256" key="2">
    <source>
        <dbReference type="ARBA" id="ARBA00023002"/>
    </source>
</evidence>
<dbReference type="EMBL" id="PVNL01000057">
    <property type="protein sequence ID" value="PRQ07385.1"/>
    <property type="molecule type" value="Genomic_DNA"/>
</dbReference>